<keyword evidence="1" id="KW-0812">Transmembrane</keyword>
<evidence type="ECO:0000313" key="2">
    <source>
        <dbReference type="EMBL" id="QGX95712.1"/>
    </source>
</evidence>
<feature type="transmembrane region" description="Helical" evidence="1">
    <location>
        <begin position="20"/>
        <end position="39"/>
    </location>
</feature>
<dbReference type="EMBL" id="CP034345">
    <property type="protein sequence ID" value="QGX95712.1"/>
    <property type="molecule type" value="Genomic_DNA"/>
</dbReference>
<evidence type="ECO:0000256" key="1">
    <source>
        <dbReference type="SAM" id="Phobius"/>
    </source>
</evidence>
<proteinExistence type="predicted"/>
<accession>A0A6B9F8A5</accession>
<dbReference type="RefSeq" id="WP_157690174.1">
    <property type="nucleotide sequence ID" value="NZ_CP034345.1"/>
</dbReference>
<name>A0A6B9F8A5_9EURY</name>
<gene>
    <name evidence="2" type="ORF">EI982_13380</name>
</gene>
<evidence type="ECO:0000313" key="3">
    <source>
        <dbReference type="Proteomes" id="UP000428325"/>
    </source>
</evidence>
<sequence length="83" mass="8848">MIRSHLRHLRHALDERSITIRAAVTFAALLSLPVFGSGVRTLGQSLGLGRLVLPLLVLVHVPAVVAIIAVWSIGCDVCRGESA</sequence>
<reference evidence="2 3" key="1">
    <citation type="submission" date="2018-12" db="EMBL/GenBank/DDBJ databases">
        <title>Complete genome sequence of Haloplanus rallus MBLA0036.</title>
        <authorList>
            <person name="Nam Y.-d."/>
            <person name="Kang J."/>
            <person name="Chung W.-H."/>
            <person name="Park Y.S."/>
        </authorList>
    </citation>
    <scope>NUCLEOTIDE SEQUENCE [LARGE SCALE GENOMIC DNA]</scope>
    <source>
        <strain evidence="2 3">MBLA0036</strain>
    </source>
</reference>
<dbReference type="OrthoDB" id="275689at2157"/>
<feature type="transmembrane region" description="Helical" evidence="1">
    <location>
        <begin position="51"/>
        <end position="73"/>
    </location>
</feature>
<dbReference type="KEGG" id="hra:EI982_13380"/>
<keyword evidence="1" id="KW-1133">Transmembrane helix</keyword>
<dbReference type="Proteomes" id="UP000428325">
    <property type="component" value="Chromosome"/>
</dbReference>
<keyword evidence="1" id="KW-0472">Membrane</keyword>
<protein>
    <submittedName>
        <fullName evidence="2">Uncharacterized protein</fullName>
    </submittedName>
</protein>
<keyword evidence="3" id="KW-1185">Reference proteome</keyword>
<organism evidence="2 3">
    <name type="scientific">Haloplanus rallus</name>
    <dbReference type="NCBI Taxonomy" id="1816183"/>
    <lineage>
        <taxon>Archaea</taxon>
        <taxon>Methanobacteriati</taxon>
        <taxon>Methanobacteriota</taxon>
        <taxon>Stenosarchaea group</taxon>
        <taxon>Halobacteria</taxon>
        <taxon>Halobacteriales</taxon>
        <taxon>Haloferacaceae</taxon>
        <taxon>Haloplanus</taxon>
    </lineage>
</organism>
<dbReference type="GeneID" id="43370554"/>
<dbReference type="AlphaFoldDB" id="A0A6B9F8A5"/>